<keyword evidence="1 2" id="KW-0732">Signal</keyword>
<dbReference type="GeneID" id="63705090"/>
<feature type="domain" description="Yeast cell wall synthesis Kre9/Knh1-like N-terminal" evidence="3">
    <location>
        <begin position="22"/>
        <end position="113"/>
    </location>
</feature>
<evidence type="ECO:0000259" key="3">
    <source>
        <dbReference type="Pfam" id="PF10342"/>
    </source>
</evidence>
<dbReference type="InterPro" id="IPR018466">
    <property type="entry name" value="Kre9/Knh1-like_N"/>
</dbReference>
<evidence type="ECO:0000256" key="2">
    <source>
        <dbReference type="SAM" id="SignalP"/>
    </source>
</evidence>
<gene>
    <name evidence="4" type="ORF">PGRI_020770</name>
</gene>
<organism evidence="4 5">
    <name type="scientific">Penicillium patulum</name>
    <name type="common">Penicillium griseofulvum</name>
    <dbReference type="NCBI Taxonomy" id="5078"/>
    <lineage>
        <taxon>Eukaryota</taxon>
        <taxon>Fungi</taxon>
        <taxon>Dikarya</taxon>
        <taxon>Ascomycota</taxon>
        <taxon>Pezizomycotina</taxon>
        <taxon>Eurotiomycetes</taxon>
        <taxon>Eurotiomycetidae</taxon>
        <taxon>Eurotiales</taxon>
        <taxon>Aspergillaceae</taxon>
        <taxon>Penicillium</taxon>
    </lineage>
</organism>
<feature type="signal peptide" evidence="2">
    <location>
        <begin position="1"/>
        <end position="17"/>
    </location>
</feature>
<dbReference type="PANTHER" id="PTHR35185">
    <property type="entry name" value="SERINE/THREONINE-RICH PROTEIN ADG2-RELATED"/>
    <property type="match status" value="1"/>
</dbReference>
<feature type="chain" id="PRO_5007800543" evidence="2">
    <location>
        <begin position="18"/>
        <end position="307"/>
    </location>
</feature>
<dbReference type="EMBL" id="LHQR01000065">
    <property type="protein sequence ID" value="KXG48207.1"/>
    <property type="molecule type" value="Genomic_DNA"/>
</dbReference>
<evidence type="ECO:0000256" key="1">
    <source>
        <dbReference type="ARBA" id="ARBA00022729"/>
    </source>
</evidence>
<dbReference type="STRING" id="5078.A0A135LGU8"/>
<dbReference type="RefSeq" id="XP_040646743.1">
    <property type="nucleotide sequence ID" value="XM_040789790.1"/>
</dbReference>
<protein>
    <submittedName>
        <fullName evidence="4">Cell wall beta-glucan synthesis</fullName>
    </submittedName>
</protein>
<evidence type="ECO:0000313" key="5">
    <source>
        <dbReference type="Proteomes" id="UP000070168"/>
    </source>
</evidence>
<sequence>MRINIISLVALAATASALLVTSPQIGEKIDPEMPLTIKWQTVATDPDTFTIQLVNQNVYPPTTEVVVEDVDSSKGSYTVKAKTFTGVDDGKGYQINFISPTSGILAQSQQFGVTEPGAIASSSGKETSTALETSSALESSSALETSSLSLMSSTASATDLTSTPSATASSLSSTATHSSSVRFFLHYIHYPNYFLHYRFYITYIRISLDSKHNSFHIPFYPIHYPCIVRFGNGFVLDHVNRNPFNLYFHHSPYLIRNLLCYGVGIYHECCGSPHATCWKSAFGLACFGSLNPRPLSLWQPVSWRSWD</sequence>
<dbReference type="InterPro" id="IPR052479">
    <property type="entry name" value="GPI-anchor_Adhesion_Reg"/>
</dbReference>
<proteinExistence type="predicted"/>
<dbReference type="Pfam" id="PF10342">
    <property type="entry name" value="Kre9_KNH"/>
    <property type="match status" value="1"/>
</dbReference>
<dbReference type="Proteomes" id="UP000070168">
    <property type="component" value="Unassembled WGS sequence"/>
</dbReference>
<dbReference type="PANTHER" id="PTHR35185:SF1">
    <property type="entry name" value="UPF0619 GPI-ANCHORED MEMBRANE PROTEIN C1322.10"/>
    <property type="match status" value="1"/>
</dbReference>
<reference evidence="4 5" key="1">
    <citation type="journal article" date="2016" name="BMC Genomics">
        <title>Genome sequencing and secondary metabolism of the postharvest pathogen Penicillium griseofulvum.</title>
        <authorList>
            <person name="Banani H."/>
            <person name="Marcet-Houben M."/>
            <person name="Ballester A.R."/>
            <person name="Abbruscato P."/>
            <person name="Gonzalez-Candelas L."/>
            <person name="Gabaldon T."/>
            <person name="Spadaro D."/>
        </authorList>
    </citation>
    <scope>NUCLEOTIDE SEQUENCE [LARGE SCALE GENOMIC DNA]</scope>
    <source>
        <strain evidence="4 5">PG3</strain>
    </source>
</reference>
<keyword evidence="5" id="KW-1185">Reference proteome</keyword>
<accession>A0A135LGU8</accession>
<evidence type="ECO:0000313" key="4">
    <source>
        <dbReference type="EMBL" id="KXG48207.1"/>
    </source>
</evidence>
<dbReference type="AlphaFoldDB" id="A0A135LGU8"/>
<dbReference type="OrthoDB" id="5316007at2759"/>
<name>A0A135LGU8_PENPA</name>
<comment type="caution">
    <text evidence="4">The sequence shown here is derived from an EMBL/GenBank/DDBJ whole genome shotgun (WGS) entry which is preliminary data.</text>
</comment>